<evidence type="ECO:0008006" key="3">
    <source>
        <dbReference type="Google" id="ProtNLM"/>
    </source>
</evidence>
<dbReference type="InterPro" id="IPR011010">
    <property type="entry name" value="DNA_brk_join_enz"/>
</dbReference>
<evidence type="ECO:0000313" key="2">
    <source>
        <dbReference type="Proteomes" id="UP000234653"/>
    </source>
</evidence>
<sequence>MQNKLRTDLLTSDELSLLKTASKLKASIKRMYSYETLLEIDTGAKFDEINDLTWNNLDLPHNTFTVRGQIKPKKVRFSKDTSTYLSVLKMAQEQAIKHSRAVFNVPPYIFEDIHGIRPTELYMGFFITETLNSSVYIPFECLRNSILDNPKFSDK</sequence>
<dbReference type="RefSeq" id="WP_057740402.1">
    <property type="nucleotide sequence ID" value="NZ_AZDQ01000046.1"/>
</dbReference>
<protein>
    <recommendedName>
        <fullName evidence="3">Tyr recombinase domain-containing protein</fullName>
    </recommendedName>
</protein>
<reference evidence="1 2" key="1">
    <citation type="submission" date="2016-12" db="EMBL/GenBank/DDBJ databases">
        <title>The whole genome sequencing and assembly of Lactobacillus alimentarius DSM 20249T strain.</title>
        <authorList>
            <person name="Lee Y.-J."/>
            <person name="Yi H."/>
            <person name="Bahn Y.-S."/>
            <person name="Kim J.F."/>
            <person name="Lee D.-W."/>
        </authorList>
    </citation>
    <scope>NUCLEOTIDE SEQUENCE [LARGE SCALE GENOMIC DNA]</scope>
    <source>
        <strain evidence="1 2">DSM 20249</strain>
    </source>
</reference>
<accession>A0A2K9HDX6</accession>
<name>A0A2K9HDX6_9LACO</name>
<proteinExistence type="predicted"/>
<dbReference type="SUPFAM" id="SSF56349">
    <property type="entry name" value="DNA breaking-rejoining enzymes"/>
    <property type="match status" value="1"/>
</dbReference>
<keyword evidence="2" id="KW-1185">Reference proteome</keyword>
<dbReference type="GO" id="GO:0003677">
    <property type="term" value="F:DNA binding"/>
    <property type="evidence" value="ECO:0007669"/>
    <property type="project" value="InterPro"/>
</dbReference>
<organism evidence="1 2">
    <name type="scientific">Companilactobacillus alimentarius DSM 20249</name>
    <dbReference type="NCBI Taxonomy" id="1423720"/>
    <lineage>
        <taxon>Bacteria</taxon>
        <taxon>Bacillati</taxon>
        <taxon>Bacillota</taxon>
        <taxon>Bacilli</taxon>
        <taxon>Lactobacillales</taxon>
        <taxon>Lactobacillaceae</taxon>
        <taxon>Companilactobacillus</taxon>
    </lineage>
</organism>
<dbReference type="KEGG" id="lali:LA20249_00390"/>
<dbReference type="EMBL" id="CP018867">
    <property type="protein sequence ID" value="AUI70754.1"/>
    <property type="molecule type" value="Genomic_DNA"/>
</dbReference>
<dbReference type="Proteomes" id="UP000234653">
    <property type="component" value="Chromosome"/>
</dbReference>
<gene>
    <name evidence="1" type="ORF">LA20249_00390</name>
</gene>
<dbReference type="AlphaFoldDB" id="A0A2K9HDX6"/>
<evidence type="ECO:0000313" key="1">
    <source>
        <dbReference type="EMBL" id="AUI70754.1"/>
    </source>
</evidence>